<proteinExistence type="inferred from homology"/>
<feature type="domain" description="Glycerol-3-phosphate dehydrogenase NAD-dependent C-terminal" evidence="4">
    <location>
        <begin position="198"/>
        <end position="339"/>
    </location>
</feature>
<dbReference type="InterPro" id="IPR008927">
    <property type="entry name" value="6-PGluconate_DH-like_C_sf"/>
</dbReference>
<gene>
    <name evidence="5" type="ORF">LCGC14_1297070</name>
</gene>
<dbReference type="GO" id="GO:0005975">
    <property type="term" value="P:carbohydrate metabolic process"/>
    <property type="evidence" value="ECO:0007669"/>
    <property type="project" value="InterPro"/>
</dbReference>
<dbReference type="Gene3D" id="3.40.50.720">
    <property type="entry name" value="NAD(P)-binding Rossmann-like Domain"/>
    <property type="match status" value="1"/>
</dbReference>
<dbReference type="Gene3D" id="1.10.1040.10">
    <property type="entry name" value="N-(1-d-carboxylethyl)-l-norvaline Dehydrogenase, domain 2"/>
    <property type="match status" value="1"/>
</dbReference>
<dbReference type="InterPro" id="IPR006109">
    <property type="entry name" value="G3P_DH_NAD-dep_C"/>
</dbReference>
<evidence type="ECO:0000256" key="2">
    <source>
        <dbReference type="ARBA" id="ARBA00023002"/>
    </source>
</evidence>
<protein>
    <recommendedName>
        <fullName evidence="6">Glycerol-3-phosphate dehydrogenase (NAD(P)(+))</fullName>
    </recommendedName>
</protein>
<dbReference type="GO" id="GO:0047952">
    <property type="term" value="F:glycerol-3-phosphate dehydrogenase [NAD(P)+] activity"/>
    <property type="evidence" value="ECO:0007669"/>
    <property type="project" value="TreeGrafter"/>
</dbReference>
<accession>A0A0F9NTK9</accession>
<comment type="similarity">
    <text evidence="1">Belongs to the NAD-dependent glycerol-3-phosphate dehydrogenase family.</text>
</comment>
<sequence length="348" mass="38791">MPYYLISFGYKLKINMNKTKKFAVIGGGSWATAIVKMLCVNQEKVGWYMRNSDAVGFINIQKHNPNYLTSVTFDTNKLELTDDINVAVEKADILIFAVPSAFLGKELEKLTAPIQDKTIFSAIKGIVPETGMIVGKHFHKVYGIPYENIGVITGPCHAEEVALERLSYLTIACADPEKAEYVAKNLSSDYIKTKVTEDIIGAEYAAMLKNIYAIAAGIAHGLGYGDNFQAVLMSNAIREMKRFTKRIHKIDRNINNSAYLGDLLVTGYSTFSRNRMFGNMIGKGYTVKSAQMEMSMVAEGYYAAKSAFDIKSKFKKEVKAPIIDAVYSVLYEGKNAKRIFMDLTEELD</sequence>
<dbReference type="Pfam" id="PF01210">
    <property type="entry name" value="NAD_Gly3P_dh_N"/>
    <property type="match status" value="1"/>
</dbReference>
<dbReference type="SUPFAM" id="SSF48179">
    <property type="entry name" value="6-phosphogluconate dehydrogenase C-terminal domain-like"/>
    <property type="match status" value="1"/>
</dbReference>
<reference evidence="5" key="1">
    <citation type="journal article" date="2015" name="Nature">
        <title>Complex archaea that bridge the gap between prokaryotes and eukaryotes.</title>
        <authorList>
            <person name="Spang A."/>
            <person name="Saw J.H."/>
            <person name="Jorgensen S.L."/>
            <person name="Zaremba-Niedzwiedzka K."/>
            <person name="Martijn J."/>
            <person name="Lind A.E."/>
            <person name="van Eijk R."/>
            <person name="Schleper C."/>
            <person name="Guy L."/>
            <person name="Ettema T.J."/>
        </authorList>
    </citation>
    <scope>NUCLEOTIDE SEQUENCE</scope>
</reference>
<comment type="caution">
    <text evidence="5">The sequence shown here is derived from an EMBL/GenBank/DDBJ whole genome shotgun (WGS) entry which is preliminary data.</text>
</comment>
<dbReference type="InterPro" id="IPR011128">
    <property type="entry name" value="G3P_DH_NAD-dep_N"/>
</dbReference>
<dbReference type="SUPFAM" id="SSF51735">
    <property type="entry name" value="NAD(P)-binding Rossmann-fold domains"/>
    <property type="match status" value="1"/>
</dbReference>
<dbReference type="GO" id="GO:0046168">
    <property type="term" value="P:glycerol-3-phosphate catabolic process"/>
    <property type="evidence" value="ECO:0007669"/>
    <property type="project" value="InterPro"/>
</dbReference>
<organism evidence="5">
    <name type="scientific">marine sediment metagenome</name>
    <dbReference type="NCBI Taxonomy" id="412755"/>
    <lineage>
        <taxon>unclassified sequences</taxon>
        <taxon>metagenomes</taxon>
        <taxon>ecological metagenomes</taxon>
    </lineage>
</organism>
<dbReference type="PANTHER" id="PTHR11728:SF1">
    <property type="entry name" value="GLYCEROL-3-PHOSPHATE DEHYDROGENASE [NAD(+)] 2, CHLOROPLASTIC"/>
    <property type="match status" value="1"/>
</dbReference>
<dbReference type="EMBL" id="LAZR01007533">
    <property type="protein sequence ID" value="KKM84647.1"/>
    <property type="molecule type" value="Genomic_DNA"/>
</dbReference>
<dbReference type="PRINTS" id="PR00077">
    <property type="entry name" value="GPDHDRGNASE"/>
</dbReference>
<dbReference type="GO" id="GO:0005829">
    <property type="term" value="C:cytosol"/>
    <property type="evidence" value="ECO:0007669"/>
    <property type="project" value="TreeGrafter"/>
</dbReference>
<keyword evidence="2" id="KW-0560">Oxidoreductase</keyword>
<dbReference type="NCBIfam" id="NF000942">
    <property type="entry name" value="PRK00094.1-4"/>
    <property type="match status" value="1"/>
</dbReference>
<dbReference type="AlphaFoldDB" id="A0A0F9NTK9"/>
<dbReference type="Pfam" id="PF07479">
    <property type="entry name" value="NAD_Gly3P_dh_C"/>
    <property type="match status" value="1"/>
</dbReference>
<dbReference type="GO" id="GO:0051287">
    <property type="term" value="F:NAD binding"/>
    <property type="evidence" value="ECO:0007669"/>
    <property type="project" value="InterPro"/>
</dbReference>
<dbReference type="PIRSF" id="PIRSF000114">
    <property type="entry name" value="Glycerol-3-P_dh"/>
    <property type="match status" value="1"/>
</dbReference>
<evidence type="ECO:0000313" key="5">
    <source>
        <dbReference type="EMBL" id="KKM84647.1"/>
    </source>
</evidence>
<dbReference type="PANTHER" id="PTHR11728">
    <property type="entry name" value="GLYCEROL-3-PHOSPHATE DEHYDROGENASE"/>
    <property type="match status" value="1"/>
</dbReference>
<dbReference type="InterPro" id="IPR013328">
    <property type="entry name" value="6PGD_dom2"/>
</dbReference>
<evidence type="ECO:0008006" key="6">
    <source>
        <dbReference type="Google" id="ProtNLM"/>
    </source>
</evidence>
<evidence type="ECO:0000259" key="4">
    <source>
        <dbReference type="Pfam" id="PF07479"/>
    </source>
</evidence>
<dbReference type="InterPro" id="IPR036291">
    <property type="entry name" value="NAD(P)-bd_dom_sf"/>
</dbReference>
<name>A0A0F9NTK9_9ZZZZ</name>
<evidence type="ECO:0000256" key="1">
    <source>
        <dbReference type="ARBA" id="ARBA00011009"/>
    </source>
</evidence>
<feature type="domain" description="Glycerol-3-phosphate dehydrogenase NAD-dependent N-terminal" evidence="3">
    <location>
        <begin position="22"/>
        <end position="178"/>
    </location>
</feature>
<dbReference type="InterPro" id="IPR006168">
    <property type="entry name" value="G3P_DH_NAD-dep"/>
</dbReference>
<evidence type="ECO:0000259" key="3">
    <source>
        <dbReference type="Pfam" id="PF01210"/>
    </source>
</evidence>